<feature type="region of interest" description="Disordered" evidence="1">
    <location>
        <begin position="85"/>
        <end position="143"/>
    </location>
</feature>
<dbReference type="AlphaFoldDB" id="A0ABD2BAC4"/>
<dbReference type="EMBL" id="JAUDFV010000130">
    <property type="protein sequence ID" value="KAL2729644.1"/>
    <property type="molecule type" value="Genomic_DNA"/>
</dbReference>
<feature type="compositionally biased region" description="Basic and acidic residues" evidence="1">
    <location>
        <begin position="15"/>
        <end position="30"/>
    </location>
</feature>
<keyword evidence="3" id="KW-1185">Reference proteome</keyword>
<organism evidence="2 3">
    <name type="scientific">Vespula squamosa</name>
    <name type="common">Southern yellow jacket</name>
    <name type="synonym">Wasp</name>
    <dbReference type="NCBI Taxonomy" id="30214"/>
    <lineage>
        <taxon>Eukaryota</taxon>
        <taxon>Metazoa</taxon>
        <taxon>Ecdysozoa</taxon>
        <taxon>Arthropoda</taxon>
        <taxon>Hexapoda</taxon>
        <taxon>Insecta</taxon>
        <taxon>Pterygota</taxon>
        <taxon>Neoptera</taxon>
        <taxon>Endopterygota</taxon>
        <taxon>Hymenoptera</taxon>
        <taxon>Apocrita</taxon>
        <taxon>Aculeata</taxon>
        <taxon>Vespoidea</taxon>
        <taxon>Vespidae</taxon>
        <taxon>Vespinae</taxon>
        <taxon>Vespula</taxon>
    </lineage>
</organism>
<comment type="caution">
    <text evidence="2">The sequence shown here is derived from an EMBL/GenBank/DDBJ whole genome shotgun (WGS) entry which is preliminary data.</text>
</comment>
<gene>
    <name evidence="2" type="ORF">V1478_005934</name>
</gene>
<feature type="region of interest" description="Disordered" evidence="1">
    <location>
        <begin position="1"/>
        <end position="30"/>
    </location>
</feature>
<dbReference type="Proteomes" id="UP001607302">
    <property type="component" value="Unassembled WGS sequence"/>
</dbReference>
<feature type="compositionally biased region" description="Acidic residues" evidence="1">
    <location>
        <begin position="90"/>
        <end position="119"/>
    </location>
</feature>
<accession>A0ABD2BAC4</accession>
<evidence type="ECO:0000256" key="1">
    <source>
        <dbReference type="SAM" id="MobiDB-lite"/>
    </source>
</evidence>
<evidence type="ECO:0000313" key="3">
    <source>
        <dbReference type="Proteomes" id="UP001607302"/>
    </source>
</evidence>
<reference evidence="2 3" key="1">
    <citation type="journal article" date="2024" name="Ann. Entomol. Soc. Am.">
        <title>Genomic analyses of the southern and eastern yellowjacket wasps (Hymenoptera: Vespidae) reveal evolutionary signatures of social life.</title>
        <authorList>
            <person name="Catto M.A."/>
            <person name="Caine P.B."/>
            <person name="Orr S.E."/>
            <person name="Hunt B.G."/>
            <person name="Goodisman M.A.D."/>
        </authorList>
    </citation>
    <scope>NUCLEOTIDE SEQUENCE [LARGE SCALE GENOMIC DNA]</scope>
    <source>
        <strain evidence="2">233</strain>
        <tissue evidence="2">Head and thorax</tissue>
    </source>
</reference>
<evidence type="ECO:0000313" key="2">
    <source>
        <dbReference type="EMBL" id="KAL2729644.1"/>
    </source>
</evidence>
<name>A0ABD2BAC4_VESSQ</name>
<proteinExistence type="predicted"/>
<sequence length="143" mass="16890">MHKLSRCLLGASTLPREDSPGIEEKEKEKEKFQVHRRRVRILRKRNDPLTRVKLPHSLSREATVIIFTSGQKRSVWRLGDVHMCLRSTNDDDDNDDDEEEEDEEEDEEEEEEEDDDDDEERRRREEEGGGKERTNRFGALSLP</sequence>
<feature type="compositionally biased region" description="Basic and acidic residues" evidence="1">
    <location>
        <begin position="120"/>
        <end position="135"/>
    </location>
</feature>
<protein>
    <submittedName>
        <fullName evidence="2">Uncharacterized protein</fullName>
    </submittedName>
</protein>